<evidence type="ECO:0000313" key="10">
    <source>
        <dbReference type="Proteomes" id="UP000267821"/>
    </source>
</evidence>
<gene>
    <name evidence="9" type="ORF">L211DRAFT_867946</name>
</gene>
<evidence type="ECO:0000256" key="6">
    <source>
        <dbReference type="ARBA" id="ARBA00035289"/>
    </source>
</evidence>
<dbReference type="GO" id="GO:0003735">
    <property type="term" value="F:structural constituent of ribosome"/>
    <property type="evidence" value="ECO:0007669"/>
    <property type="project" value="InterPro"/>
</dbReference>
<dbReference type="InterPro" id="IPR038340">
    <property type="entry name" value="MRP-L47_sf"/>
</dbReference>
<evidence type="ECO:0000256" key="7">
    <source>
        <dbReference type="ARBA" id="ARBA00035399"/>
    </source>
</evidence>
<keyword evidence="10" id="KW-1185">Reference proteome</keyword>
<keyword evidence="5" id="KW-0687">Ribonucleoprotein</keyword>
<dbReference type="InParanoid" id="A0A3N4M2U4"/>
<dbReference type="Pfam" id="PF06984">
    <property type="entry name" value="MRP-L47"/>
    <property type="match status" value="1"/>
</dbReference>
<evidence type="ECO:0000256" key="2">
    <source>
        <dbReference type="ARBA" id="ARBA00009254"/>
    </source>
</evidence>
<evidence type="ECO:0000313" key="9">
    <source>
        <dbReference type="EMBL" id="RPB24625.1"/>
    </source>
</evidence>
<sequence length="236" mass="27103">MSTLRCLHPATRAIVPIRCAYNASIPPAAQFHNSPAVGARIRTTRDNNRNRGVSAIRRKYPKDPLSVSKVPLPEPAKREEKQPVTVDSDHGLYGFFADSGKVLPTPEEDVQHGRAWSVEELRRKSWEDLHKLWWLCVKERNILYTQSLERKRLDPGFGEYEAKSKDREINRTQRAIKHVLTERYYAWQDAKEFAKLDPQVNLTGHGPAYNPMIFEESGAGRKSKKYKQHSSNKQVA</sequence>
<evidence type="ECO:0000256" key="4">
    <source>
        <dbReference type="ARBA" id="ARBA00023128"/>
    </source>
</evidence>
<name>A0A3N4M2U4_9PEZI</name>
<dbReference type="AlphaFoldDB" id="A0A3N4M2U4"/>
<dbReference type="PANTHER" id="PTHR21183">
    <property type="entry name" value="RIBOSOMAL PROTEIN L47, MITOCHONDRIAL-RELATED"/>
    <property type="match status" value="1"/>
</dbReference>
<feature type="region of interest" description="Disordered" evidence="8">
    <location>
        <begin position="64"/>
        <end position="84"/>
    </location>
</feature>
<comment type="subcellular location">
    <subcellularLocation>
        <location evidence="1">Mitochondrion</location>
    </subcellularLocation>
</comment>
<dbReference type="PANTHER" id="PTHR21183:SF18">
    <property type="entry name" value="LARGE RIBOSOMAL SUBUNIT PROTEIN UL29M"/>
    <property type="match status" value="1"/>
</dbReference>
<proteinExistence type="inferred from homology"/>
<dbReference type="InterPro" id="IPR010729">
    <property type="entry name" value="Ribosomal_uL29_mit"/>
</dbReference>
<evidence type="ECO:0000256" key="3">
    <source>
        <dbReference type="ARBA" id="ARBA00022980"/>
    </source>
</evidence>
<dbReference type="GO" id="GO:0005762">
    <property type="term" value="C:mitochondrial large ribosomal subunit"/>
    <property type="evidence" value="ECO:0007669"/>
    <property type="project" value="TreeGrafter"/>
</dbReference>
<comment type="similarity">
    <text evidence="2">Belongs to the universal ribosomal protein uL29 family.</text>
</comment>
<protein>
    <recommendedName>
        <fullName evidence="6">Large ribosomal subunit protein uL29m</fullName>
    </recommendedName>
    <alternativeName>
        <fullName evidence="7">54S ribosomal protein L4, mitochondrial</fullName>
    </alternativeName>
</protein>
<dbReference type="GO" id="GO:0032543">
    <property type="term" value="P:mitochondrial translation"/>
    <property type="evidence" value="ECO:0007669"/>
    <property type="project" value="TreeGrafter"/>
</dbReference>
<accession>A0A3N4M2U4</accession>
<dbReference type="Gene3D" id="6.10.330.20">
    <property type="match status" value="1"/>
</dbReference>
<reference evidence="9 10" key="1">
    <citation type="journal article" date="2018" name="Nat. Ecol. Evol.">
        <title>Pezizomycetes genomes reveal the molecular basis of ectomycorrhizal truffle lifestyle.</title>
        <authorList>
            <person name="Murat C."/>
            <person name="Payen T."/>
            <person name="Noel B."/>
            <person name="Kuo A."/>
            <person name="Morin E."/>
            <person name="Chen J."/>
            <person name="Kohler A."/>
            <person name="Krizsan K."/>
            <person name="Balestrini R."/>
            <person name="Da Silva C."/>
            <person name="Montanini B."/>
            <person name="Hainaut M."/>
            <person name="Levati E."/>
            <person name="Barry K.W."/>
            <person name="Belfiori B."/>
            <person name="Cichocki N."/>
            <person name="Clum A."/>
            <person name="Dockter R.B."/>
            <person name="Fauchery L."/>
            <person name="Guy J."/>
            <person name="Iotti M."/>
            <person name="Le Tacon F."/>
            <person name="Lindquist E.A."/>
            <person name="Lipzen A."/>
            <person name="Malagnac F."/>
            <person name="Mello A."/>
            <person name="Molinier V."/>
            <person name="Miyauchi S."/>
            <person name="Poulain J."/>
            <person name="Riccioni C."/>
            <person name="Rubini A."/>
            <person name="Sitrit Y."/>
            <person name="Splivallo R."/>
            <person name="Traeger S."/>
            <person name="Wang M."/>
            <person name="Zifcakova L."/>
            <person name="Wipf D."/>
            <person name="Zambonelli A."/>
            <person name="Paolocci F."/>
            <person name="Nowrousian M."/>
            <person name="Ottonello S."/>
            <person name="Baldrian P."/>
            <person name="Spatafora J.W."/>
            <person name="Henrissat B."/>
            <person name="Nagy L.G."/>
            <person name="Aury J.M."/>
            <person name="Wincker P."/>
            <person name="Grigoriev I.V."/>
            <person name="Bonfante P."/>
            <person name="Martin F.M."/>
        </authorList>
    </citation>
    <scope>NUCLEOTIDE SEQUENCE [LARGE SCALE GENOMIC DNA]</scope>
    <source>
        <strain evidence="9 10">ATCC MYA-4762</strain>
    </source>
</reference>
<keyword evidence="3" id="KW-0689">Ribosomal protein</keyword>
<keyword evidence="4" id="KW-0496">Mitochondrion</keyword>
<feature type="compositionally biased region" description="Basic and acidic residues" evidence="8">
    <location>
        <begin position="75"/>
        <end position="84"/>
    </location>
</feature>
<evidence type="ECO:0000256" key="5">
    <source>
        <dbReference type="ARBA" id="ARBA00023274"/>
    </source>
</evidence>
<organism evidence="9 10">
    <name type="scientific">Terfezia boudieri ATCC MYA-4762</name>
    <dbReference type="NCBI Taxonomy" id="1051890"/>
    <lineage>
        <taxon>Eukaryota</taxon>
        <taxon>Fungi</taxon>
        <taxon>Dikarya</taxon>
        <taxon>Ascomycota</taxon>
        <taxon>Pezizomycotina</taxon>
        <taxon>Pezizomycetes</taxon>
        <taxon>Pezizales</taxon>
        <taxon>Pezizaceae</taxon>
        <taxon>Terfezia</taxon>
    </lineage>
</organism>
<dbReference type="OrthoDB" id="270763at2759"/>
<dbReference type="STRING" id="1051890.A0A3N4M2U4"/>
<evidence type="ECO:0000256" key="8">
    <source>
        <dbReference type="SAM" id="MobiDB-lite"/>
    </source>
</evidence>
<dbReference type="Proteomes" id="UP000267821">
    <property type="component" value="Unassembled WGS sequence"/>
</dbReference>
<dbReference type="EMBL" id="ML121541">
    <property type="protein sequence ID" value="RPB24625.1"/>
    <property type="molecule type" value="Genomic_DNA"/>
</dbReference>
<evidence type="ECO:0000256" key="1">
    <source>
        <dbReference type="ARBA" id="ARBA00004173"/>
    </source>
</evidence>